<dbReference type="InterPro" id="IPR050375">
    <property type="entry name" value="MFS_TsgA-like"/>
</dbReference>
<feature type="transmembrane region" description="Helical" evidence="11">
    <location>
        <begin position="331"/>
        <end position="348"/>
    </location>
</feature>
<dbReference type="SUPFAM" id="SSF103473">
    <property type="entry name" value="MFS general substrate transporter"/>
    <property type="match status" value="1"/>
</dbReference>
<evidence type="ECO:0000256" key="9">
    <source>
        <dbReference type="ARBA" id="ARBA00022989"/>
    </source>
</evidence>
<evidence type="ECO:0000256" key="7">
    <source>
        <dbReference type="ARBA" id="ARBA00022597"/>
    </source>
</evidence>
<evidence type="ECO:0000256" key="11">
    <source>
        <dbReference type="SAM" id="Phobius"/>
    </source>
</evidence>
<dbReference type="OrthoDB" id="9795150at2"/>
<feature type="transmembrane region" description="Helical" evidence="11">
    <location>
        <begin position="300"/>
        <end position="319"/>
    </location>
</feature>
<keyword evidence="5" id="KW-1003">Cell membrane</keyword>
<dbReference type="PANTHER" id="PTHR43702:SF3">
    <property type="entry name" value="PROTEIN TSGA"/>
    <property type="match status" value="1"/>
</dbReference>
<dbReference type="PANTHER" id="PTHR43702">
    <property type="entry name" value="L-FUCOSE-PROTON SYMPORTER"/>
    <property type="match status" value="1"/>
</dbReference>
<dbReference type="RefSeq" id="WP_089837186.1">
    <property type="nucleotide sequence ID" value="NZ_FOZL01000001.1"/>
</dbReference>
<dbReference type="InterPro" id="IPR011701">
    <property type="entry name" value="MFS"/>
</dbReference>
<feature type="transmembrane region" description="Helical" evidence="11">
    <location>
        <begin position="87"/>
        <end position="107"/>
    </location>
</feature>
<evidence type="ECO:0000256" key="8">
    <source>
        <dbReference type="ARBA" id="ARBA00022692"/>
    </source>
</evidence>
<dbReference type="CDD" id="cd17394">
    <property type="entry name" value="MFS_FucP_like"/>
    <property type="match status" value="1"/>
</dbReference>
<dbReference type="GO" id="GO:0055056">
    <property type="term" value="F:D-glucose transmembrane transporter activity"/>
    <property type="evidence" value="ECO:0007669"/>
    <property type="project" value="InterPro"/>
</dbReference>
<dbReference type="InterPro" id="IPR020846">
    <property type="entry name" value="MFS_dom"/>
</dbReference>
<keyword evidence="7" id="KW-0762">Sugar transport</keyword>
<sequence length="444" mass="46759">MAAPIQNVSAPGIGGNYEGKTDTLAMSVTTALFFMVGFLTCLNDVIIPHLKLIFELNYTKAMMVQFAFFSSYFVFSYPGGRLVEWLGYKRAMVIGLVVMAIGAAGFLPAADYALFPIFLTALIILAAGMTTVQVAVNPYVTIIGPPATASSRLNLSQAFNSVGTFIAPFLGSLYILRGVPTATPQVLNGMSDVARQAFRATQASSVRLPYIGMALVLLLLATALGLIKLKNHQQSAEVTQDFRPGAFGDNASETQSIWNKPWLLGGALGIFTYVGAEVSIGSLLVSYMGLPQIAGLGEATAAKFLMVYWGGAMLGRFIGSAVLQKVRTGPVVAFAGIVACLLVIMTVLTHGHTAMFALLAVGFCNSIMFPSIFTMGIQDLGSLTSRGSSLMIAAIVGGAIIPLATGKLADTIGLQNAFLLPAVCYVYIALYGMANAKRSPAIPA</sequence>
<keyword evidence="10 11" id="KW-0472">Membrane</keyword>
<evidence type="ECO:0000256" key="10">
    <source>
        <dbReference type="ARBA" id="ARBA00023136"/>
    </source>
</evidence>
<keyword evidence="9 11" id="KW-1133">Transmembrane helix</keyword>
<dbReference type="InterPro" id="IPR036259">
    <property type="entry name" value="MFS_trans_sf"/>
</dbReference>
<comment type="subcellular location">
    <subcellularLocation>
        <location evidence="2">Cell inner membrane</location>
        <topology evidence="2">Multi-pass membrane protein</topology>
    </subcellularLocation>
</comment>
<feature type="transmembrane region" description="Helical" evidence="11">
    <location>
        <begin position="58"/>
        <end position="75"/>
    </location>
</feature>
<keyword evidence="8 11" id="KW-0812">Transmembrane</keyword>
<evidence type="ECO:0000313" key="13">
    <source>
        <dbReference type="EMBL" id="SFS04984.1"/>
    </source>
</evidence>
<proteinExistence type="inferred from homology"/>
<name>A0A1I6LNA7_9BACT</name>
<dbReference type="GO" id="GO:0005886">
    <property type="term" value="C:plasma membrane"/>
    <property type="evidence" value="ECO:0007669"/>
    <property type="project" value="UniProtKB-SubCell"/>
</dbReference>
<evidence type="ECO:0000259" key="12">
    <source>
        <dbReference type="PROSITE" id="PS50850"/>
    </source>
</evidence>
<evidence type="ECO:0000313" key="14">
    <source>
        <dbReference type="Proteomes" id="UP000199024"/>
    </source>
</evidence>
<feature type="transmembrane region" description="Helical" evidence="11">
    <location>
        <begin position="387"/>
        <end position="405"/>
    </location>
</feature>
<evidence type="ECO:0000256" key="6">
    <source>
        <dbReference type="ARBA" id="ARBA00022519"/>
    </source>
</evidence>
<dbReference type="GO" id="GO:0005354">
    <property type="term" value="F:galactose transmembrane transporter activity"/>
    <property type="evidence" value="ECO:0007669"/>
    <property type="project" value="InterPro"/>
</dbReference>
<keyword evidence="6" id="KW-0997">Cell inner membrane</keyword>
<feature type="transmembrane region" description="Helical" evidence="11">
    <location>
        <begin position="262"/>
        <end position="288"/>
    </location>
</feature>
<evidence type="ECO:0000256" key="2">
    <source>
        <dbReference type="ARBA" id="ARBA00004429"/>
    </source>
</evidence>
<dbReference type="PROSITE" id="PS50850">
    <property type="entry name" value="MFS"/>
    <property type="match status" value="1"/>
</dbReference>
<reference evidence="13 14" key="1">
    <citation type="submission" date="2016-10" db="EMBL/GenBank/DDBJ databases">
        <authorList>
            <person name="de Groot N.N."/>
        </authorList>
    </citation>
    <scope>NUCLEOTIDE SEQUENCE [LARGE SCALE GENOMIC DNA]</scope>
    <source>
        <strain evidence="13 14">DSM 21001</strain>
    </source>
</reference>
<feature type="transmembrane region" description="Helical" evidence="11">
    <location>
        <begin position="417"/>
        <end position="434"/>
    </location>
</feature>
<organism evidence="13 14">
    <name type="scientific">Granulicella pectinivorans</name>
    <dbReference type="NCBI Taxonomy" id="474950"/>
    <lineage>
        <taxon>Bacteria</taxon>
        <taxon>Pseudomonadati</taxon>
        <taxon>Acidobacteriota</taxon>
        <taxon>Terriglobia</taxon>
        <taxon>Terriglobales</taxon>
        <taxon>Acidobacteriaceae</taxon>
        <taxon>Granulicella</taxon>
    </lineage>
</organism>
<evidence type="ECO:0000256" key="3">
    <source>
        <dbReference type="ARBA" id="ARBA00009120"/>
    </source>
</evidence>
<dbReference type="STRING" id="474950.SAMN05421771_1012"/>
<dbReference type="AlphaFoldDB" id="A0A1I6LNA7"/>
<protein>
    <submittedName>
        <fullName evidence="13">MFS transporter, FHS family, L-fucose permease</fullName>
    </submittedName>
</protein>
<dbReference type="NCBIfam" id="TIGR01272">
    <property type="entry name" value="gluP"/>
    <property type="match status" value="1"/>
</dbReference>
<dbReference type="GO" id="GO:1904659">
    <property type="term" value="P:D-glucose transmembrane transport"/>
    <property type="evidence" value="ECO:0007669"/>
    <property type="project" value="InterPro"/>
</dbReference>
<gene>
    <name evidence="13" type="ORF">SAMN05421771_1012</name>
</gene>
<dbReference type="InterPro" id="IPR005964">
    <property type="entry name" value="Glc/Gal_transptr_bac"/>
</dbReference>
<accession>A0A1I6LNA7</accession>
<feature type="transmembrane region" description="Helical" evidence="11">
    <location>
        <begin position="24"/>
        <end position="46"/>
    </location>
</feature>
<dbReference type="Gene3D" id="1.20.1250.20">
    <property type="entry name" value="MFS general substrate transporter like domains"/>
    <property type="match status" value="2"/>
</dbReference>
<evidence type="ECO:0000256" key="5">
    <source>
        <dbReference type="ARBA" id="ARBA00022475"/>
    </source>
</evidence>
<dbReference type="Pfam" id="PF07690">
    <property type="entry name" value="MFS_1"/>
    <property type="match status" value="1"/>
</dbReference>
<dbReference type="EMBL" id="FOZL01000001">
    <property type="protein sequence ID" value="SFS04984.1"/>
    <property type="molecule type" value="Genomic_DNA"/>
</dbReference>
<evidence type="ECO:0000256" key="4">
    <source>
        <dbReference type="ARBA" id="ARBA00022448"/>
    </source>
</evidence>
<dbReference type="Proteomes" id="UP000199024">
    <property type="component" value="Unassembled WGS sequence"/>
</dbReference>
<feature type="transmembrane region" description="Helical" evidence="11">
    <location>
        <begin position="354"/>
        <end position="375"/>
    </location>
</feature>
<feature type="transmembrane region" description="Helical" evidence="11">
    <location>
        <begin position="208"/>
        <end position="227"/>
    </location>
</feature>
<comment type="function">
    <text evidence="1">Intake of glucose and galactose.</text>
</comment>
<keyword evidence="4" id="KW-0813">Transport</keyword>
<feature type="transmembrane region" description="Helical" evidence="11">
    <location>
        <begin position="114"/>
        <end position="136"/>
    </location>
</feature>
<comment type="similarity">
    <text evidence="3">Belongs to the major facilitator superfamily. FHS transporter (TC 2.A.1.7) family.</text>
</comment>
<keyword evidence="14" id="KW-1185">Reference proteome</keyword>
<evidence type="ECO:0000256" key="1">
    <source>
        <dbReference type="ARBA" id="ARBA00003321"/>
    </source>
</evidence>
<feature type="domain" description="Major facilitator superfamily (MFS) profile" evidence="12">
    <location>
        <begin position="25"/>
        <end position="440"/>
    </location>
</feature>